<dbReference type="Proteomes" id="UP001303647">
    <property type="component" value="Unassembled WGS sequence"/>
</dbReference>
<reference evidence="3" key="2">
    <citation type="submission" date="2023-05" db="EMBL/GenBank/DDBJ databases">
        <authorList>
            <consortium name="Lawrence Berkeley National Laboratory"/>
            <person name="Steindorff A."/>
            <person name="Hensen N."/>
            <person name="Bonometti L."/>
            <person name="Westerberg I."/>
            <person name="Brannstrom I.O."/>
            <person name="Guillou S."/>
            <person name="Cros-Aarteil S."/>
            <person name="Calhoun S."/>
            <person name="Haridas S."/>
            <person name="Kuo A."/>
            <person name="Mondo S."/>
            <person name="Pangilinan J."/>
            <person name="Riley R."/>
            <person name="Labutti K."/>
            <person name="Andreopoulos B."/>
            <person name="Lipzen A."/>
            <person name="Chen C."/>
            <person name="Yanf M."/>
            <person name="Daum C."/>
            <person name="Ng V."/>
            <person name="Clum A."/>
            <person name="Ohm R."/>
            <person name="Martin F."/>
            <person name="Silar P."/>
            <person name="Natvig D."/>
            <person name="Lalanne C."/>
            <person name="Gautier V."/>
            <person name="Ament-Velasquez S.L."/>
            <person name="Kruys A."/>
            <person name="Hutchinson M.I."/>
            <person name="Powell A.J."/>
            <person name="Barry K."/>
            <person name="Miller A.N."/>
            <person name="Grigoriev I.V."/>
            <person name="Debuchy R."/>
            <person name="Gladieux P."/>
            <person name="Thoren M.H."/>
            <person name="Johannesson H."/>
        </authorList>
    </citation>
    <scope>NUCLEOTIDE SEQUENCE</scope>
    <source>
        <strain evidence="3">CBS 359.72</strain>
    </source>
</reference>
<comment type="caution">
    <text evidence="3">The sequence shown here is derived from an EMBL/GenBank/DDBJ whole genome shotgun (WGS) entry which is preliminary data.</text>
</comment>
<gene>
    <name evidence="3" type="ORF">C7999DRAFT_32166</name>
</gene>
<keyword evidence="4" id="KW-1185">Reference proteome</keyword>
<feature type="domain" description="DUF7907" evidence="2">
    <location>
        <begin position="27"/>
        <end position="182"/>
    </location>
</feature>
<proteinExistence type="predicted"/>
<name>A0AAN7CS92_9PEZI</name>
<dbReference type="InterPro" id="IPR057229">
    <property type="entry name" value="DUF7907"/>
</dbReference>
<evidence type="ECO:0000259" key="2">
    <source>
        <dbReference type="Pfam" id="PF25484"/>
    </source>
</evidence>
<dbReference type="AlphaFoldDB" id="A0AAN7CS92"/>
<protein>
    <recommendedName>
        <fullName evidence="2">DUF7907 domain-containing protein</fullName>
    </recommendedName>
</protein>
<keyword evidence="1" id="KW-0732">Signal</keyword>
<dbReference type="Pfam" id="PF25484">
    <property type="entry name" value="DUF7907"/>
    <property type="match status" value="1"/>
</dbReference>
<feature type="signal peptide" evidence="1">
    <location>
        <begin position="1"/>
        <end position="19"/>
    </location>
</feature>
<feature type="chain" id="PRO_5043000008" description="DUF7907 domain-containing protein" evidence="1">
    <location>
        <begin position="20"/>
        <end position="206"/>
    </location>
</feature>
<evidence type="ECO:0000313" key="4">
    <source>
        <dbReference type="Proteomes" id="UP001303647"/>
    </source>
</evidence>
<accession>A0AAN7CS92</accession>
<dbReference type="EMBL" id="MU857654">
    <property type="protein sequence ID" value="KAK4247389.1"/>
    <property type="molecule type" value="Genomic_DNA"/>
</dbReference>
<organism evidence="3 4">
    <name type="scientific">Corynascus novoguineensis</name>
    <dbReference type="NCBI Taxonomy" id="1126955"/>
    <lineage>
        <taxon>Eukaryota</taxon>
        <taxon>Fungi</taxon>
        <taxon>Dikarya</taxon>
        <taxon>Ascomycota</taxon>
        <taxon>Pezizomycotina</taxon>
        <taxon>Sordariomycetes</taxon>
        <taxon>Sordariomycetidae</taxon>
        <taxon>Sordariales</taxon>
        <taxon>Chaetomiaceae</taxon>
        <taxon>Corynascus</taxon>
    </lineage>
</organism>
<evidence type="ECO:0000256" key="1">
    <source>
        <dbReference type="SAM" id="SignalP"/>
    </source>
</evidence>
<sequence length="206" mass="22109">MRFAISPLALAVATATALPREPTTSRSNGFNLVAHVTDPSSDLTPSVEGLLLTTAHTGAGFNAAVFSDGGYERIFYQNGTVPKQSTLLTDGGTPPFPFSLQVQPAGEPRRIIDISIGQGTRHYVDAHGSLINAEGAGTWLACNAVVPYYNQTFTTLQYTYAGRTEDTADLEGCAIIELRAKCTQLNDLSDDAYSTHEFAQEVKCEE</sequence>
<evidence type="ECO:0000313" key="3">
    <source>
        <dbReference type="EMBL" id="KAK4247389.1"/>
    </source>
</evidence>
<reference evidence="3" key="1">
    <citation type="journal article" date="2023" name="Mol. Phylogenet. Evol.">
        <title>Genome-scale phylogeny and comparative genomics of the fungal order Sordariales.</title>
        <authorList>
            <person name="Hensen N."/>
            <person name="Bonometti L."/>
            <person name="Westerberg I."/>
            <person name="Brannstrom I.O."/>
            <person name="Guillou S."/>
            <person name="Cros-Aarteil S."/>
            <person name="Calhoun S."/>
            <person name="Haridas S."/>
            <person name="Kuo A."/>
            <person name="Mondo S."/>
            <person name="Pangilinan J."/>
            <person name="Riley R."/>
            <person name="LaButti K."/>
            <person name="Andreopoulos B."/>
            <person name="Lipzen A."/>
            <person name="Chen C."/>
            <person name="Yan M."/>
            <person name="Daum C."/>
            <person name="Ng V."/>
            <person name="Clum A."/>
            <person name="Steindorff A."/>
            <person name="Ohm R.A."/>
            <person name="Martin F."/>
            <person name="Silar P."/>
            <person name="Natvig D.O."/>
            <person name="Lalanne C."/>
            <person name="Gautier V."/>
            <person name="Ament-Velasquez S.L."/>
            <person name="Kruys A."/>
            <person name="Hutchinson M.I."/>
            <person name="Powell A.J."/>
            <person name="Barry K."/>
            <person name="Miller A.N."/>
            <person name="Grigoriev I.V."/>
            <person name="Debuchy R."/>
            <person name="Gladieux P."/>
            <person name="Hiltunen Thoren M."/>
            <person name="Johannesson H."/>
        </authorList>
    </citation>
    <scope>NUCLEOTIDE SEQUENCE</scope>
    <source>
        <strain evidence="3">CBS 359.72</strain>
    </source>
</reference>